<dbReference type="CDD" id="cd01449">
    <property type="entry name" value="TST_Repeat_2"/>
    <property type="match status" value="1"/>
</dbReference>
<dbReference type="InterPro" id="IPR001307">
    <property type="entry name" value="Thiosulphate_STrfase_CS"/>
</dbReference>
<dbReference type="PANTHER" id="PTHR11364">
    <property type="entry name" value="THIOSULFATE SULFERTANSFERASE"/>
    <property type="match status" value="1"/>
</dbReference>
<feature type="domain" description="Rhodanese" evidence="3">
    <location>
        <begin position="19"/>
        <end position="136"/>
    </location>
</feature>
<dbReference type="GO" id="GO:0004792">
    <property type="term" value="F:thiosulfate-cyanide sulfurtransferase activity"/>
    <property type="evidence" value="ECO:0007669"/>
    <property type="project" value="InterPro"/>
</dbReference>
<feature type="domain" description="Rhodanese" evidence="3">
    <location>
        <begin position="166"/>
        <end position="279"/>
    </location>
</feature>
<dbReference type="Pfam" id="PF00581">
    <property type="entry name" value="Rhodanese"/>
    <property type="match status" value="2"/>
</dbReference>
<dbReference type="CDD" id="cd01448">
    <property type="entry name" value="TST_Repeat_1"/>
    <property type="match status" value="1"/>
</dbReference>
<dbReference type="EMBL" id="UINC01024774">
    <property type="protein sequence ID" value="SVA99094.1"/>
    <property type="molecule type" value="Genomic_DNA"/>
</dbReference>
<dbReference type="Gene3D" id="3.40.250.10">
    <property type="entry name" value="Rhodanese-like domain"/>
    <property type="match status" value="2"/>
</dbReference>
<dbReference type="AlphaFoldDB" id="A0A382ACI9"/>
<dbReference type="SMART" id="SM00450">
    <property type="entry name" value="RHOD"/>
    <property type="match status" value="2"/>
</dbReference>
<reference evidence="4" key="1">
    <citation type="submission" date="2018-05" db="EMBL/GenBank/DDBJ databases">
        <authorList>
            <person name="Lanie J.A."/>
            <person name="Ng W.-L."/>
            <person name="Kazmierczak K.M."/>
            <person name="Andrzejewski T.M."/>
            <person name="Davidsen T.M."/>
            <person name="Wayne K.J."/>
            <person name="Tettelin H."/>
            <person name="Glass J.I."/>
            <person name="Rusch D."/>
            <person name="Podicherti R."/>
            <person name="Tsui H.-C.T."/>
            <person name="Winkler M.E."/>
        </authorList>
    </citation>
    <scope>NUCLEOTIDE SEQUENCE</scope>
</reference>
<sequence>MHTTIIDTETVQQNSKHLDWRIIDCRFSLADTEKGRLAYQTSHLPNAVYAHLDEDLSASIIPGQTGRHPMPTPETAAQTFSNWGIDGRVQVVVYDDNVGQVASRLWWMLRWLGHDHVAVMDGGWERWQKEERSETADVPTIARRTFTPQVRYHTFTDVNHVDSVKKDPSYRLVDARAAARFRGEVEPIDPVAGHIPGAVCGAFEDNIGPDGLMKSQKGLRDRFRRVIGDVDISHVICYCGSGVSACHNLLALLHAGLGDAKLYPGSWSEWITDPSRSVGKGK</sequence>
<dbReference type="PANTHER" id="PTHR11364:SF27">
    <property type="entry name" value="SULFURTRANSFERASE"/>
    <property type="match status" value="1"/>
</dbReference>
<dbReference type="InterPro" id="IPR045078">
    <property type="entry name" value="TST/MPST-like"/>
</dbReference>
<name>A0A382ACI9_9ZZZZ</name>
<gene>
    <name evidence="4" type="ORF">METZ01_LOCUS151948</name>
</gene>
<keyword evidence="2" id="KW-0677">Repeat</keyword>
<dbReference type="PROSITE" id="PS00683">
    <property type="entry name" value="RHODANESE_2"/>
    <property type="match status" value="1"/>
</dbReference>
<keyword evidence="1" id="KW-0808">Transferase</keyword>
<dbReference type="SUPFAM" id="SSF52821">
    <property type="entry name" value="Rhodanese/Cell cycle control phosphatase"/>
    <property type="match status" value="2"/>
</dbReference>
<evidence type="ECO:0000256" key="2">
    <source>
        <dbReference type="ARBA" id="ARBA00022737"/>
    </source>
</evidence>
<evidence type="ECO:0000313" key="4">
    <source>
        <dbReference type="EMBL" id="SVA99094.1"/>
    </source>
</evidence>
<dbReference type="PROSITE" id="PS50206">
    <property type="entry name" value="RHODANESE_3"/>
    <property type="match status" value="2"/>
</dbReference>
<evidence type="ECO:0000259" key="3">
    <source>
        <dbReference type="PROSITE" id="PS50206"/>
    </source>
</evidence>
<evidence type="ECO:0000256" key="1">
    <source>
        <dbReference type="ARBA" id="ARBA00022679"/>
    </source>
</evidence>
<dbReference type="InterPro" id="IPR036873">
    <property type="entry name" value="Rhodanese-like_dom_sf"/>
</dbReference>
<proteinExistence type="predicted"/>
<accession>A0A382ACI9</accession>
<dbReference type="InterPro" id="IPR001763">
    <property type="entry name" value="Rhodanese-like_dom"/>
</dbReference>
<protein>
    <recommendedName>
        <fullName evidence="3">Rhodanese domain-containing protein</fullName>
    </recommendedName>
</protein>
<organism evidence="4">
    <name type="scientific">marine metagenome</name>
    <dbReference type="NCBI Taxonomy" id="408172"/>
    <lineage>
        <taxon>unclassified sequences</taxon>
        <taxon>metagenomes</taxon>
        <taxon>ecological metagenomes</taxon>
    </lineage>
</organism>